<gene>
    <name evidence="3" type="ORF">D8674_008311</name>
</gene>
<comment type="caution">
    <text evidence="3">The sequence shown here is derived from an EMBL/GenBank/DDBJ whole genome shotgun (WGS) entry which is preliminary data.</text>
</comment>
<dbReference type="AlphaFoldDB" id="A0A5N5HX91"/>
<keyword evidence="2" id="KW-0472">Membrane</keyword>
<dbReference type="Proteomes" id="UP000327157">
    <property type="component" value="Chromosome 12"/>
</dbReference>
<reference evidence="3 4" key="3">
    <citation type="submission" date="2019-11" db="EMBL/GenBank/DDBJ databases">
        <title>A de novo genome assembly of a pear dwarfing rootstock.</title>
        <authorList>
            <person name="Wang F."/>
            <person name="Wang J."/>
            <person name="Li S."/>
            <person name="Zhang Y."/>
            <person name="Fang M."/>
            <person name="Ma L."/>
            <person name="Zhao Y."/>
            <person name="Jiang S."/>
        </authorList>
    </citation>
    <scope>NUCLEOTIDE SEQUENCE [LARGE SCALE GENOMIC DNA]</scope>
    <source>
        <strain evidence="3">S2</strain>
        <tissue evidence="3">Leaf</tissue>
    </source>
</reference>
<protein>
    <submittedName>
        <fullName evidence="3">Uncharacterized protein</fullName>
    </submittedName>
</protein>
<reference evidence="3 4" key="1">
    <citation type="submission" date="2019-09" db="EMBL/GenBank/DDBJ databases">
        <authorList>
            <person name="Ou C."/>
        </authorList>
    </citation>
    <scope>NUCLEOTIDE SEQUENCE [LARGE SCALE GENOMIC DNA]</scope>
    <source>
        <strain evidence="3">S2</strain>
        <tissue evidence="3">Leaf</tissue>
    </source>
</reference>
<proteinExistence type="predicted"/>
<sequence length="70" mass="7894">MKKQTPLDIKWLDANDNPKGKQNPKPVKKKLRVHSSVIFFSPVLLPLIPNVSSMLFVPFFSHPNISPAKS</sequence>
<feature type="region of interest" description="Disordered" evidence="1">
    <location>
        <begin position="1"/>
        <end position="28"/>
    </location>
</feature>
<organism evidence="3 4">
    <name type="scientific">Pyrus ussuriensis x Pyrus communis</name>
    <dbReference type="NCBI Taxonomy" id="2448454"/>
    <lineage>
        <taxon>Eukaryota</taxon>
        <taxon>Viridiplantae</taxon>
        <taxon>Streptophyta</taxon>
        <taxon>Embryophyta</taxon>
        <taxon>Tracheophyta</taxon>
        <taxon>Spermatophyta</taxon>
        <taxon>Magnoliopsida</taxon>
        <taxon>eudicotyledons</taxon>
        <taxon>Gunneridae</taxon>
        <taxon>Pentapetalae</taxon>
        <taxon>rosids</taxon>
        <taxon>fabids</taxon>
        <taxon>Rosales</taxon>
        <taxon>Rosaceae</taxon>
        <taxon>Amygdaloideae</taxon>
        <taxon>Maleae</taxon>
        <taxon>Pyrus</taxon>
    </lineage>
</organism>
<accession>A0A5N5HX91</accession>
<feature type="compositionally biased region" description="Basic and acidic residues" evidence="1">
    <location>
        <begin position="10"/>
        <end position="19"/>
    </location>
</feature>
<keyword evidence="4" id="KW-1185">Reference proteome</keyword>
<keyword evidence="2" id="KW-0812">Transmembrane</keyword>
<name>A0A5N5HX91_9ROSA</name>
<evidence type="ECO:0000256" key="1">
    <source>
        <dbReference type="SAM" id="MobiDB-lite"/>
    </source>
</evidence>
<feature type="transmembrane region" description="Helical" evidence="2">
    <location>
        <begin position="37"/>
        <end position="60"/>
    </location>
</feature>
<reference evidence="4" key="2">
    <citation type="submission" date="2019-10" db="EMBL/GenBank/DDBJ databases">
        <title>A de novo genome assembly of a pear dwarfing rootstock.</title>
        <authorList>
            <person name="Wang F."/>
            <person name="Wang J."/>
            <person name="Li S."/>
            <person name="Zhang Y."/>
            <person name="Fang M."/>
            <person name="Ma L."/>
            <person name="Zhao Y."/>
            <person name="Jiang S."/>
        </authorList>
    </citation>
    <scope>NUCLEOTIDE SEQUENCE [LARGE SCALE GENOMIC DNA]</scope>
</reference>
<evidence type="ECO:0000313" key="4">
    <source>
        <dbReference type="Proteomes" id="UP000327157"/>
    </source>
</evidence>
<dbReference type="EMBL" id="SMOL01000143">
    <property type="protein sequence ID" value="KAB2630792.1"/>
    <property type="molecule type" value="Genomic_DNA"/>
</dbReference>
<evidence type="ECO:0000256" key="2">
    <source>
        <dbReference type="SAM" id="Phobius"/>
    </source>
</evidence>
<keyword evidence="2" id="KW-1133">Transmembrane helix</keyword>
<evidence type="ECO:0000313" key="3">
    <source>
        <dbReference type="EMBL" id="KAB2630792.1"/>
    </source>
</evidence>